<dbReference type="InterPro" id="IPR005247">
    <property type="entry name" value="YbhB_YbcL/LppC-like"/>
</dbReference>
<dbReference type="SUPFAM" id="SSF49777">
    <property type="entry name" value="PEBP-like"/>
    <property type="match status" value="1"/>
</dbReference>
<gene>
    <name evidence="2" type="ORF">RR42_s0398</name>
</gene>
<evidence type="ECO:0008006" key="4">
    <source>
        <dbReference type="Google" id="ProtNLM"/>
    </source>
</evidence>
<dbReference type="RefSeq" id="WP_043353225.1">
    <property type="nucleotide sequence ID" value="NZ_CP010537.1"/>
</dbReference>
<proteinExistence type="predicted"/>
<sequence length="184" mass="19068">MNLIRTRFAPLAGALVLGCIGTAYAAGMQASSASFADGAAIPTLYGNNTSDCGGKGVSPQVSWSNLPAGTKSMAVLLLDLDGNMGLGYSHWVAYNIAADRGQLKEGEGQADRHGVTVGKNVRGEPIYLGPCPPVGDAPHHYVLTVIATDLAPTALPPGLNRDELMQALKGHALRGQSVVGRYAR</sequence>
<dbReference type="PANTHER" id="PTHR30289:SF1">
    <property type="entry name" value="PEBP (PHOSPHATIDYLETHANOLAMINE-BINDING PROTEIN) FAMILY PROTEIN"/>
    <property type="match status" value="1"/>
</dbReference>
<dbReference type="EMBL" id="CP010537">
    <property type="protein sequence ID" value="AJG21994.1"/>
    <property type="molecule type" value="Genomic_DNA"/>
</dbReference>
<protein>
    <recommendedName>
        <fullName evidence="4">YbhB/YbcL family Raf kinase inhibitor-like protein</fullName>
    </recommendedName>
</protein>
<dbReference type="PANTHER" id="PTHR30289">
    <property type="entry name" value="UNCHARACTERIZED PROTEIN YBCL-RELATED"/>
    <property type="match status" value="1"/>
</dbReference>
<dbReference type="InterPro" id="IPR036610">
    <property type="entry name" value="PEBP-like_sf"/>
</dbReference>
<dbReference type="Proteomes" id="UP000031843">
    <property type="component" value="Chromosome secondary"/>
</dbReference>
<dbReference type="CDD" id="cd00865">
    <property type="entry name" value="PEBP_bact_arch"/>
    <property type="match status" value="1"/>
</dbReference>
<dbReference type="NCBIfam" id="TIGR00481">
    <property type="entry name" value="YbhB/YbcL family Raf kinase inhibitor-like protein"/>
    <property type="match status" value="1"/>
</dbReference>
<dbReference type="Pfam" id="PF01161">
    <property type="entry name" value="PBP"/>
    <property type="match status" value="1"/>
</dbReference>
<dbReference type="PROSITE" id="PS51257">
    <property type="entry name" value="PROKAR_LIPOPROTEIN"/>
    <property type="match status" value="1"/>
</dbReference>
<dbReference type="AlphaFoldDB" id="A0A0C4YJC4"/>
<accession>A0A0C4YJC4</accession>
<evidence type="ECO:0000313" key="3">
    <source>
        <dbReference type="Proteomes" id="UP000031843"/>
    </source>
</evidence>
<dbReference type="InterPro" id="IPR008914">
    <property type="entry name" value="PEBP"/>
</dbReference>
<dbReference type="OrthoDB" id="9797506at2"/>
<dbReference type="KEGG" id="cbw:RR42_s0398"/>
<keyword evidence="3" id="KW-1185">Reference proteome</keyword>
<evidence type="ECO:0000313" key="2">
    <source>
        <dbReference type="EMBL" id="AJG21994.1"/>
    </source>
</evidence>
<feature type="signal peptide" evidence="1">
    <location>
        <begin position="1"/>
        <end position="25"/>
    </location>
</feature>
<organism evidence="2 3">
    <name type="scientific">Cupriavidus basilensis</name>
    <dbReference type="NCBI Taxonomy" id="68895"/>
    <lineage>
        <taxon>Bacteria</taxon>
        <taxon>Pseudomonadati</taxon>
        <taxon>Pseudomonadota</taxon>
        <taxon>Betaproteobacteria</taxon>
        <taxon>Burkholderiales</taxon>
        <taxon>Burkholderiaceae</taxon>
        <taxon>Cupriavidus</taxon>
    </lineage>
</organism>
<keyword evidence="1" id="KW-0732">Signal</keyword>
<evidence type="ECO:0000256" key="1">
    <source>
        <dbReference type="SAM" id="SignalP"/>
    </source>
</evidence>
<feature type="chain" id="PRO_5002181759" description="YbhB/YbcL family Raf kinase inhibitor-like protein" evidence="1">
    <location>
        <begin position="26"/>
        <end position="184"/>
    </location>
</feature>
<reference evidence="2 3" key="1">
    <citation type="journal article" date="2015" name="Genome Announc.">
        <title>Complete Genome Sequence of Cupriavidus basilensis 4G11, Isolated from the Oak Ridge Field Research Center Site.</title>
        <authorList>
            <person name="Ray J."/>
            <person name="Waters R.J."/>
            <person name="Skerker J.M."/>
            <person name="Kuehl J.V."/>
            <person name="Price M.N."/>
            <person name="Huang J."/>
            <person name="Chakraborty R."/>
            <person name="Arkin A.P."/>
            <person name="Deutschbauer A."/>
        </authorList>
    </citation>
    <scope>NUCLEOTIDE SEQUENCE [LARGE SCALE GENOMIC DNA]</scope>
    <source>
        <strain evidence="2">4G11</strain>
    </source>
</reference>
<name>A0A0C4YJC4_9BURK</name>
<dbReference type="STRING" id="68895.RR42_s0398"/>
<dbReference type="Gene3D" id="3.90.280.10">
    <property type="entry name" value="PEBP-like"/>
    <property type="match status" value="1"/>
</dbReference>